<evidence type="ECO:0000313" key="3">
    <source>
        <dbReference type="Proteomes" id="UP001185069"/>
    </source>
</evidence>
<organism evidence="2 3">
    <name type="scientific">Arthrobacter russicus</name>
    <dbReference type="NCBI Taxonomy" id="172040"/>
    <lineage>
        <taxon>Bacteria</taxon>
        <taxon>Bacillati</taxon>
        <taxon>Actinomycetota</taxon>
        <taxon>Actinomycetes</taxon>
        <taxon>Micrococcales</taxon>
        <taxon>Micrococcaceae</taxon>
        <taxon>Arthrobacter</taxon>
    </lineage>
</organism>
<evidence type="ECO:0000313" key="2">
    <source>
        <dbReference type="EMBL" id="MDR6271038.1"/>
    </source>
</evidence>
<dbReference type="Gene3D" id="3.40.630.30">
    <property type="match status" value="1"/>
</dbReference>
<dbReference type="InterPro" id="IPR016181">
    <property type="entry name" value="Acyl_CoA_acyltransferase"/>
</dbReference>
<name>A0ABU1JF25_9MICC</name>
<accession>A0ABU1JF25</accession>
<feature type="domain" description="N-acetyltransferase" evidence="1">
    <location>
        <begin position="31"/>
        <end position="175"/>
    </location>
</feature>
<dbReference type="Pfam" id="PF13302">
    <property type="entry name" value="Acetyltransf_3"/>
    <property type="match status" value="1"/>
</dbReference>
<dbReference type="SUPFAM" id="SSF55729">
    <property type="entry name" value="Acyl-CoA N-acyltransferases (Nat)"/>
    <property type="match status" value="1"/>
</dbReference>
<keyword evidence="3" id="KW-1185">Reference proteome</keyword>
<dbReference type="RefSeq" id="WP_309800569.1">
    <property type="nucleotide sequence ID" value="NZ_BAAAHY010000006.1"/>
</dbReference>
<dbReference type="EMBL" id="JAVDQF010000001">
    <property type="protein sequence ID" value="MDR6271038.1"/>
    <property type="molecule type" value="Genomic_DNA"/>
</dbReference>
<dbReference type="Proteomes" id="UP001185069">
    <property type="component" value="Unassembled WGS sequence"/>
</dbReference>
<gene>
    <name evidence="2" type="ORF">JOE69_003276</name>
</gene>
<sequence>MRTLIRPDGRLYDSWLAAHREFAGAHQDGTGLLPSVDAGDPAAFDAWLASILLQDDPAVAPAPGMVHCSYFWITEAAEYLGGVSIRHRLNDYLLNYGGNIGYSVRPSRRREGIASWALAEALGKAAELGLPRVLVTCLESNEGSRRTIEANRGVYEDSRTPPDAPEAVRRYWIET</sequence>
<dbReference type="PROSITE" id="PS51186">
    <property type="entry name" value="GNAT"/>
    <property type="match status" value="1"/>
</dbReference>
<evidence type="ECO:0000259" key="1">
    <source>
        <dbReference type="PROSITE" id="PS51186"/>
    </source>
</evidence>
<dbReference type="PANTHER" id="PTHR39173:SF1">
    <property type="entry name" value="ACETYLTRANSFERASE"/>
    <property type="match status" value="1"/>
</dbReference>
<protein>
    <submittedName>
        <fullName evidence="2">Acetyltransferase</fullName>
    </submittedName>
</protein>
<dbReference type="PANTHER" id="PTHR39173">
    <property type="entry name" value="ACETYLTRANSFERASE"/>
    <property type="match status" value="1"/>
</dbReference>
<proteinExistence type="predicted"/>
<comment type="caution">
    <text evidence="2">The sequence shown here is derived from an EMBL/GenBank/DDBJ whole genome shotgun (WGS) entry which is preliminary data.</text>
</comment>
<dbReference type="CDD" id="cd04301">
    <property type="entry name" value="NAT_SF"/>
    <property type="match status" value="1"/>
</dbReference>
<reference evidence="2 3" key="1">
    <citation type="submission" date="2023-07" db="EMBL/GenBank/DDBJ databases">
        <title>Sequencing the genomes of 1000 actinobacteria strains.</title>
        <authorList>
            <person name="Klenk H.-P."/>
        </authorList>
    </citation>
    <scope>NUCLEOTIDE SEQUENCE [LARGE SCALE GENOMIC DNA]</scope>
    <source>
        <strain evidence="2 3">DSM 14555</strain>
    </source>
</reference>
<dbReference type="InterPro" id="IPR000182">
    <property type="entry name" value="GNAT_dom"/>
</dbReference>